<feature type="signal peptide" evidence="1">
    <location>
        <begin position="1"/>
        <end position="30"/>
    </location>
</feature>
<feature type="chain" id="PRO_5046877199" evidence="1">
    <location>
        <begin position="31"/>
        <end position="134"/>
    </location>
</feature>
<keyword evidence="3" id="KW-1185">Reference proteome</keyword>
<dbReference type="RefSeq" id="WP_213248110.1">
    <property type="nucleotide sequence ID" value="NZ_CP045806.1"/>
</dbReference>
<sequence>MNYIRRSAVAIGCALAVTAGGALQAGDAEAGPVGYVYIAFPKSKGNCGPAGKVWAIKASVGATYTSTWDYGDDLIYAKVTLKQSQSVSAQVWCSQSKPKTKPSRFLMSHAVSQNIKPTRNNQTVFVGPAGVSYN</sequence>
<name>A0ABX6IH68_9ACTN</name>
<gene>
    <name evidence="2" type="ORF">GII31_07105</name>
</gene>
<evidence type="ECO:0000313" key="3">
    <source>
        <dbReference type="Proteomes" id="UP001059836"/>
    </source>
</evidence>
<proteinExistence type="predicted"/>
<evidence type="ECO:0000313" key="2">
    <source>
        <dbReference type="EMBL" id="QHN34701.1"/>
    </source>
</evidence>
<dbReference type="Proteomes" id="UP001059836">
    <property type="component" value="Chromosome"/>
</dbReference>
<organism evidence="2 3">
    <name type="scientific">Gordonia pseudamarae</name>
    <dbReference type="NCBI Taxonomy" id="2831662"/>
    <lineage>
        <taxon>Bacteria</taxon>
        <taxon>Bacillati</taxon>
        <taxon>Actinomycetota</taxon>
        <taxon>Actinomycetes</taxon>
        <taxon>Mycobacteriales</taxon>
        <taxon>Gordoniaceae</taxon>
        <taxon>Gordonia</taxon>
    </lineage>
</organism>
<accession>A0ABX6IH68</accession>
<dbReference type="EMBL" id="CP045809">
    <property type="protein sequence ID" value="QHN34701.1"/>
    <property type="molecule type" value="Genomic_DNA"/>
</dbReference>
<reference evidence="2" key="1">
    <citation type="journal article" date="2021" name="Nat. Microbiol.">
        <title>Cocultivation of an ultrasmall environmental parasitic bacterium with lytic ability against bacteria associated with wastewater foams.</title>
        <authorList>
            <person name="Batinovic S."/>
            <person name="Rose J.J.A."/>
            <person name="Ratcliffe J."/>
            <person name="Seviour R.J."/>
            <person name="Petrovski S."/>
        </authorList>
    </citation>
    <scope>NUCLEOTIDE SEQUENCE</scope>
    <source>
        <strain evidence="2">CON9</strain>
    </source>
</reference>
<keyword evidence="1" id="KW-0732">Signal</keyword>
<evidence type="ECO:0000256" key="1">
    <source>
        <dbReference type="SAM" id="SignalP"/>
    </source>
</evidence>
<protein>
    <submittedName>
        <fullName evidence="2">Uncharacterized protein</fullName>
    </submittedName>
</protein>